<evidence type="ECO:0000313" key="12">
    <source>
        <dbReference type="EMBL" id="PIT86609.1"/>
    </source>
</evidence>
<comment type="catalytic activity">
    <reaction evidence="1">
        <text>(2R)-2-phosphoglycerate = (2R)-3-phosphoglycerate</text>
        <dbReference type="Rhea" id="RHEA:15901"/>
        <dbReference type="ChEBI" id="CHEBI:58272"/>
        <dbReference type="ChEBI" id="CHEBI:58289"/>
        <dbReference type="EC" id="5.4.2.12"/>
    </reaction>
</comment>
<feature type="domain" description="BPG-independent PGAM N-terminal" evidence="11">
    <location>
        <begin position="1"/>
        <end position="169"/>
    </location>
</feature>
<evidence type="ECO:0000259" key="11">
    <source>
        <dbReference type="Pfam" id="PF06415"/>
    </source>
</evidence>
<dbReference type="GO" id="GO:0006096">
    <property type="term" value="P:glycolytic process"/>
    <property type="evidence" value="ECO:0007669"/>
    <property type="project" value="UniProtKB-UniRule"/>
</dbReference>
<dbReference type="UniPathway" id="UPA00109">
    <property type="reaction ID" value="UER00186"/>
</dbReference>
<reference evidence="13" key="1">
    <citation type="submission" date="2017-09" db="EMBL/GenBank/DDBJ databases">
        <title>Depth-based differentiation of microbial function through sediment-hosted aquifers and enrichment of novel symbionts in the deep terrestrial subsurface.</title>
        <authorList>
            <person name="Probst A.J."/>
            <person name="Ladd B."/>
            <person name="Jarett J.K."/>
            <person name="Geller-Mcgrath D.E."/>
            <person name="Sieber C.M.K."/>
            <person name="Emerson J.B."/>
            <person name="Anantharaman K."/>
            <person name="Thomas B.C."/>
            <person name="Malmstrom R."/>
            <person name="Stieglmeier M."/>
            <person name="Klingl A."/>
            <person name="Woyke T."/>
            <person name="Ryan C.M."/>
            <person name="Banfield J.F."/>
        </authorList>
    </citation>
    <scope>NUCLEOTIDE SEQUENCE [LARGE SCALE GENOMIC DNA]</scope>
</reference>
<dbReference type="Gene3D" id="3.40.720.10">
    <property type="entry name" value="Alkaline Phosphatase, subunit A"/>
    <property type="match status" value="1"/>
</dbReference>
<proteinExistence type="inferred from homology"/>
<dbReference type="EMBL" id="PFBZ01000095">
    <property type="protein sequence ID" value="PIT86609.1"/>
    <property type="molecule type" value="Genomic_DNA"/>
</dbReference>
<comment type="caution">
    <text evidence="12">The sequence shown here is derived from an EMBL/GenBank/DDBJ whole genome shotgun (WGS) entry which is preliminary data.</text>
</comment>
<dbReference type="GO" id="GO:0006007">
    <property type="term" value="P:glucose catabolic process"/>
    <property type="evidence" value="ECO:0007669"/>
    <property type="project" value="InterPro"/>
</dbReference>
<dbReference type="GO" id="GO:0004619">
    <property type="term" value="F:phosphoglycerate mutase activity"/>
    <property type="evidence" value="ECO:0007669"/>
    <property type="project" value="UniProtKB-UniRule"/>
</dbReference>
<dbReference type="Pfam" id="PF06415">
    <property type="entry name" value="iPGM_N"/>
    <property type="match status" value="1"/>
</dbReference>
<evidence type="ECO:0000256" key="7">
    <source>
        <dbReference type="ARBA" id="ARBA00023211"/>
    </source>
</evidence>
<evidence type="ECO:0000256" key="2">
    <source>
        <dbReference type="ARBA" id="ARBA00001936"/>
    </source>
</evidence>
<dbReference type="AlphaFoldDB" id="A0A2M6W1D0"/>
<protein>
    <recommendedName>
        <fullName evidence="9">2,3-bisphosphoglycerate-independent phosphoglycerate mutase</fullName>
        <ecNumber evidence="9">5.4.2.12</ecNumber>
    </recommendedName>
</protein>
<evidence type="ECO:0000256" key="4">
    <source>
        <dbReference type="ARBA" id="ARBA00008819"/>
    </source>
</evidence>
<dbReference type="EC" id="5.4.2.12" evidence="9"/>
<comment type="similarity">
    <text evidence="4">Belongs to the BPG-independent phosphoglycerate mutase family.</text>
</comment>
<dbReference type="InterPro" id="IPR005995">
    <property type="entry name" value="Pgm_bpd_ind"/>
</dbReference>
<evidence type="ECO:0000259" key="10">
    <source>
        <dbReference type="Pfam" id="PF01676"/>
    </source>
</evidence>
<dbReference type="CDD" id="cd16010">
    <property type="entry name" value="iPGM"/>
    <property type="match status" value="1"/>
</dbReference>
<dbReference type="GO" id="GO:0005829">
    <property type="term" value="C:cytosol"/>
    <property type="evidence" value="ECO:0007669"/>
    <property type="project" value="TreeGrafter"/>
</dbReference>
<feature type="domain" description="Metalloenzyme" evidence="10">
    <location>
        <begin position="180"/>
        <end position="373"/>
    </location>
</feature>
<evidence type="ECO:0000256" key="6">
    <source>
        <dbReference type="ARBA" id="ARBA00023152"/>
    </source>
</evidence>
<dbReference type="Pfam" id="PF01676">
    <property type="entry name" value="Metalloenzyme"/>
    <property type="match status" value="1"/>
</dbReference>
<dbReference type="NCBIfam" id="TIGR01307">
    <property type="entry name" value="pgm_bpd_ind"/>
    <property type="match status" value="1"/>
</dbReference>
<comment type="cofactor">
    <cofactor evidence="2">
        <name>Mn(2+)</name>
        <dbReference type="ChEBI" id="CHEBI:29035"/>
    </cofactor>
</comment>
<keyword evidence="7" id="KW-0464">Manganese</keyword>
<evidence type="ECO:0000313" key="13">
    <source>
        <dbReference type="Proteomes" id="UP000229362"/>
    </source>
</evidence>
<dbReference type="PANTHER" id="PTHR31637:SF0">
    <property type="entry name" value="2,3-BISPHOSPHOGLYCERATE-INDEPENDENT PHOSPHOGLYCERATE MUTASE"/>
    <property type="match status" value="1"/>
</dbReference>
<evidence type="ECO:0000256" key="3">
    <source>
        <dbReference type="ARBA" id="ARBA00004798"/>
    </source>
</evidence>
<organism evidence="12 13">
    <name type="scientific">Candidatus Magasanikbacteria bacterium CG10_big_fil_rev_8_21_14_0_10_43_6</name>
    <dbReference type="NCBI Taxonomy" id="1974650"/>
    <lineage>
        <taxon>Bacteria</taxon>
        <taxon>Candidatus Magasanikiibacteriota</taxon>
    </lineage>
</organism>
<sequence length="384" mass="42565">LKMAYEGGIARVSIHLFTDGRDASPHSAVALLHSLREHMFPGQKIATIMGRLYAMDRNKMWERTEKAYGLITEGKGDCAADDPEKAIMQSYNRGETDEFICPTVIVDEKGNPVSKVQNGDAVIFFNCRSDRARQLTKAFVQKEFETNNAHVFKRKVVLKDILLVAMTEFGPDLPGILTAFPSPDIENCLAKVIDDHRKQLFISETEKYAHVTYFINGGFPKPINGEDRELVHSTGEKDYAKNPCMKTKEVTDRILAYFKKGTYNFVCVNLPNADMVGHTGNLDAAKQAVFCLDEHVHRLISYIVKQGGSAIITGDHGNAECMIHPKTGEQLTEHTTNPVPCIVIGPAIDGKRMKLKGTLSDVAPTLLKLLGIAKPKIMTGKSLF</sequence>
<dbReference type="Gene3D" id="3.40.1450.10">
    <property type="entry name" value="BPG-independent phosphoglycerate mutase, domain B"/>
    <property type="match status" value="1"/>
</dbReference>
<dbReference type="Proteomes" id="UP000229362">
    <property type="component" value="Unassembled WGS sequence"/>
</dbReference>
<evidence type="ECO:0000256" key="8">
    <source>
        <dbReference type="ARBA" id="ARBA00023235"/>
    </source>
</evidence>
<gene>
    <name evidence="12" type="primary">gpmI</name>
    <name evidence="12" type="ORF">COU33_02175</name>
</gene>
<name>A0A2M6W1D0_9BACT</name>
<dbReference type="SUPFAM" id="SSF64158">
    <property type="entry name" value="2,3-Bisphosphoglycerate-independent phosphoglycerate mutase, substrate-binding domain"/>
    <property type="match status" value="1"/>
</dbReference>
<dbReference type="InterPro" id="IPR011258">
    <property type="entry name" value="BPG-indep_PGM_N"/>
</dbReference>
<dbReference type="InterPro" id="IPR006124">
    <property type="entry name" value="Metalloenzyme"/>
</dbReference>
<dbReference type="GO" id="GO:0030145">
    <property type="term" value="F:manganese ion binding"/>
    <property type="evidence" value="ECO:0007669"/>
    <property type="project" value="InterPro"/>
</dbReference>
<evidence type="ECO:0000256" key="5">
    <source>
        <dbReference type="ARBA" id="ARBA00022723"/>
    </source>
</evidence>
<keyword evidence="6" id="KW-0324">Glycolysis</keyword>
<accession>A0A2M6W1D0</accession>
<dbReference type="SUPFAM" id="SSF53649">
    <property type="entry name" value="Alkaline phosphatase-like"/>
    <property type="match status" value="1"/>
</dbReference>
<dbReference type="InterPro" id="IPR017850">
    <property type="entry name" value="Alkaline_phosphatase_core_sf"/>
</dbReference>
<keyword evidence="8" id="KW-0413">Isomerase</keyword>
<keyword evidence="5" id="KW-0479">Metal-binding</keyword>
<feature type="non-terminal residue" evidence="12">
    <location>
        <position position="1"/>
    </location>
</feature>
<comment type="pathway">
    <text evidence="3">Carbohydrate degradation; glycolysis; pyruvate from D-glyceraldehyde 3-phosphate: step 3/5.</text>
</comment>
<evidence type="ECO:0000256" key="1">
    <source>
        <dbReference type="ARBA" id="ARBA00000370"/>
    </source>
</evidence>
<dbReference type="InterPro" id="IPR036646">
    <property type="entry name" value="PGAM_B_sf"/>
</dbReference>
<dbReference type="PANTHER" id="PTHR31637">
    <property type="entry name" value="2,3-BISPHOSPHOGLYCERATE-INDEPENDENT PHOSPHOGLYCERATE MUTASE"/>
    <property type="match status" value="1"/>
</dbReference>
<evidence type="ECO:0000256" key="9">
    <source>
        <dbReference type="NCBIfam" id="TIGR01307"/>
    </source>
</evidence>